<keyword evidence="6 8" id="KW-1133">Transmembrane helix</keyword>
<gene>
    <name evidence="9" type="ORF">DWY99_07935</name>
</gene>
<evidence type="ECO:0000256" key="6">
    <source>
        <dbReference type="ARBA" id="ARBA00022989"/>
    </source>
</evidence>
<reference evidence="9 10" key="1">
    <citation type="submission" date="2018-08" db="EMBL/GenBank/DDBJ databases">
        <title>A genome reference for cultivated species of the human gut microbiota.</title>
        <authorList>
            <person name="Zou Y."/>
            <person name="Xue W."/>
            <person name="Luo G."/>
        </authorList>
    </citation>
    <scope>NUCLEOTIDE SEQUENCE [LARGE SCALE GENOMIC DNA]</scope>
    <source>
        <strain evidence="9 10">AF28-26</strain>
    </source>
</reference>
<evidence type="ECO:0000256" key="3">
    <source>
        <dbReference type="ARBA" id="ARBA00022448"/>
    </source>
</evidence>
<dbReference type="Proteomes" id="UP000284751">
    <property type="component" value="Unassembled WGS sequence"/>
</dbReference>
<dbReference type="GO" id="GO:1903785">
    <property type="term" value="P:L-valine transmembrane transport"/>
    <property type="evidence" value="ECO:0007669"/>
    <property type="project" value="TreeGrafter"/>
</dbReference>
<evidence type="ECO:0000256" key="8">
    <source>
        <dbReference type="SAM" id="Phobius"/>
    </source>
</evidence>
<proteinExistence type="inferred from homology"/>
<keyword evidence="4" id="KW-1003">Cell membrane</keyword>
<evidence type="ECO:0000256" key="1">
    <source>
        <dbReference type="ARBA" id="ARBA00004651"/>
    </source>
</evidence>
<dbReference type="GO" id="GO:0005886">
    <property type="term" value="C:plasma membrane"/>
    <property type="evidence" value="ECO:0007669"/>
    <property type="project" value="UniProtKB-SubCell"/>
</dbReference>
<evidence type="ECO:0000313" key="9">
    <source>
        <dbReference type="EMBL" id="RGQ40356.1"/>
    </source>
</evidence>
<dbReference type="Pfam" id="PF03591">
    <property type="entry name" value="AzlC"/>
    <property type="match status" value="1"/>
</dbReference>
<dbReference type="PANTHER" id="PTHR34979">
    <property type="entry name" value="INNER MEMBRANE PROTEIN YGAZ"/>
    <property type="match status" value="1"/>
</dbReference>
<comment type="similarity">
    <text evidence="2">Belongs to the AzlC family.</text>
</comment>
<dbReference type="PANTHER" id="PTHR34979:SF1">
    <property type="entry name" value="INNER MEMBRANE PROTEIN YGAZ"/>
    <property type="match status" value="1"/>
</dbReference>
<dbReference type="InterPro" id="IPR011606">
    <property type="entry name" value="Brnchd-chn_aa_trnsp_permease"/>
</dbReference>
<evidence type="ECO:0000256" key="2">
    <source>
        <dbReference type="ARBA" id="ARBA00010735"/>
    </source>
</evidence>
<dbReference type="EMBL" id="QRTC01000028">
    <property type="protein sequence ID" value="RGQ40356.1"/>
    <property type="molecule type" value="Genomic_DNA"/>
</dbReference>
<evidence type="ECO:0000256" key="5">
    <source>
        <dbReference type="ARBA" id="ARBA00022692"/>
    </source>
</evidence>
<feature type="transmembrane region" description="Helical" evidence="8">
    <location>
        <begin position="21"/>
        <end position="44"/>
    </location>
</feature>
<comment type="caution">
    <text evidence="9">The sequence shown here is derived from an EMBL/GenBank/DDBJ whole genome shotgun (WGS) entry which is preliminary data.</text>
</comment>
<dbReference type="AlphaFoldDB" id="A0A412AWP8"/>
<evidence type="ECO:0000313" key="10">
    <source>
        <dbReference type="Proteomes" id="UP000284751"/>
    </source>
</evidence>
<protein>
    <submittedName>
        <fullName evidence="9">Branched-chain amino acid ABC transporter permease</fullName>
    </submittedName>
</protein>
<keyword evidence="5 8" id="KW-0812">Transmembrane</keyword>
<feature type="transmembrane region" description="Helical" evidence="8">
    <location>
        <begin position="64"/>
        <end position="86"/>
    </location>
</feature>
<accession>A0A412AWP8</accession>
<comment type="subcellular location">
    <subcellularLocation>
        <location evidence="1">Cell membrane</location>
        <topology evidence="1">Multi-pass membrane protein</topology>
    </subcellularLocation>
</comment>
<evidence type="ECO:0000256" key="4">
    <source>
        <dbReference type="ARBA" id="ARBA00022475"/>
    </source>
</evidence>
<feature type="transmembrane region" description="Helical" evidence="8">
    <location>
        <begin position="211"/>
        <end position="230"/>
    </location>
</feature>
<feature type="transmembrane region" description="Helical" evidence="8">
    <location>
        <begin position="132"/>
        <end position="154"/>
    </location>
</feature>
<keyword evidence="3" id="KW-0813">Transport</keyword>
<sequence length="246" mass="26180">MSQQKVESPLFQQGLKDGLPICLGYISVAFTFGMMATEGGLAPWSSLLISMTNLTSAGQFAGTALILSGGTLLEIAVTTFVINIRYMLMSLSLSQKLDPDMKMAERLILSFGVTDEVFAVAIRQRKELTARYLAGLILTPYAGWALGTVLGATATGVLPLSVRSALGIAIYGMFIAIIIPPSREAKPVAITVVLAAVLSCLFYYIPGLNQISSGWVIIICAVIAAGIMALRFPVDEETPPEEKEAA</sequence>
<feature type="transmembrane region" description="Helical" evidence="8">
    <location>
        <begin position="187"/>
        <end position="205"/>
    </location>
</feature>
<feature type="transmembrane region" description="Helical" evidence="8">
    <location>
        <begin position="160"/>
        <end position="180"/>
    </location>
</feature>
<evidence type="ECO:0000256" key="7">
    <source>
        <dbReference type="ARBA" id="ARBA00023136"/>
    </source>
</evidence>
<organism evidence="9 10">
    <name type="scientific">[Clostridium] leptum</name>
    <dbReference type="NCBI Taxonomy" id="1535"/>
    <lineage>
        <taxon>Bacteria</taxon>
        <taxon>Bacillati</taxon>
        <taxon>Bacillota</taxon>
        <taxon>Clostridia</taxon>
        <taxon>Eubacteriales</taxon>
        <taxon>Oscillospiraceae</taxon>
        <taxon>Oscillospiraceae incertae sedis</taxon>
    </lineage>
</organism>
<keyword evidence="7 8" id="KW-0472">Membrane</keyword>
<name>A0A412AWP8_9FIRM</name>